<dbReference type="EMBL" id="BLXT01004491">
    <property type="protein sequence ID" value="GFO13595.1"/>
    <property type="molecule type" value="Genomic_DNA"/>
</dbReference>
<gene>
    <name evidence="1" type="ORF">PoB_004010000</name>
</gene>
<evidence type="ECO:0000313" key="1">
    <source>
        <dbReference type="EMBL" id="GFO13595.1"/>
    </source>
</evidence>
<accession>A0AAV4B1X8</accession>
<name>A0AAV4B1X8_9GAST</name>
<keyword evidence="2" id="KW-1185">Reference proteome</keyword>
<organism evidence="1 2">
    <name type="scientific">Plakobranchus ocellatus</name>
    <dbReference type="NCBI Taxonomy" id="259542"/>
    <lineage>
        <taxon>Eukaryota</taxon>
        <taxon>Metazoa</taxon>
        <taxon>Spiralia</taxon>
        <taxon>Lophotrochozoa</taxon>
        <taxon>Mollusca</taxon>
        <taxon>Gastropoda</taxon>
        <taxon>Heterobranchia</taxon>
        <taxon>Euthyneura</taxon>
        <taxon>Panpulmonata</taxon>
        <taxon>Sacoglossa</taxon>
        <taxon>Placobranchoidea</taxon>
        <taxon>Plakobranchidae</taxon>
        <taxon>Plakobranchus</taxon>
    </lineage>
</organism>
<reference evidence="1 2" key="1">
    <citation type="journal article" date="2021" name="Elife">
        <title>Chloroplast acquisition without the gene transfer in kleptoplastic sea slugs, Plakobranchus ocellatus.</title>
        <authorList>
            <person name="Maeda T."/>
            <person name="Takahashi S."/>
            <person name="Yoshida T."/>
            <person name="Shimamura S."/>
            <person name="Takaki Y."/>
            <person name="Nagai Y."/>
            <person name="Toyoda A."/>
            <person name="Suzuki Y."/>
            <person name="Arimoto A."/>
            <person name="Ishii H."/>
            <person name="Satoh N."/>
            <person name="Nishiyama T."/>
            <person name="Hasebe M."/>
            <person name="Maruyama T."/>
            <person name="Minagawa J."/>
            <person name="Obokata J."/>
            <person name="Shigenobu S."/>
        </authorList>
    </citation>
    <scope>NUCLEOTIDE SEQUENCE [LARGE SCALE GENOMIC DNA]</scope>
</reference>
<proteinExistence type="predicted"/>
<protein>
    <submittedName>
        <fullName evidence="1">Uncharacterized protein</fullName>
    </submittedName>
</protein>
<sequence>MCECPLKLMFHQALISSSVSGLYPKHSCVDTILEQTLLTRFVFCWIQTFHALVDLKIFPILRVNAHGARDVAQTAAFSIAPGSNPAKFKACPNLAVSFTKEKNDMMSHSSRGY</sequence>
<dbReference type="AlphaFoldDB" id="A0AAV4B1X8"/>
<evidence type="ECO:0000313" key="2">
    <source>
        <dbReference type="Proteomes" id="UP000735302"/>
    </source>
</evidence>
<comment type="caution">
    <text evidence="1">The sequence shown here is derived from an EMBL/GenBank/DDBJ whole genome shotgun (WGS) entry which is preliminary data.</text>
</comment>
<dbReference type="Proteomes" id="UP000735302">
    <property type="component" value="Unassembled WGS sequence"/>
</dbReference>